<evidence type="ECO:0000313" key="8">
    <source>
        <dbReference type="Proteomes" id="UP000315522"/>
    </source>
</evidence>
<evidence type="ECO:0000259" key="5">
    <source>
        <dbReference type="Pfam" id="PF02558"/>
    </source>
</evidence>
<evidence type="ECO:0000256" key="1">
    <source>
        <dbReference type="ARBA" id="ARBA00007870"/>
    </source>
</evidence>
<dbReference type="NCBIfam" id="TIGR00745">
    <property type="entry name" value="apbA_panE"/>
    <property type="match status" value="1"/>
</dbReference>
<evidence type="ECO:0000256" key="4">
    <source>
        <dbReference type="RuleBase" id="RU362068"/>
    </source>
</evidence>
<dbReference type="Pfam" id="PF08546">
    <property type="entry name" value="ApbA_C"/>
    <property type="match status" value="1"/>
</dbReference>
<dbReference type="Pfam" id="PF02558">
    <property type="entry name" value="ApbA"/>
    <property type="match status" value="1"/>
</dbReference>
<evidence type="ECO:0000256" key="3">
    <source>
        <dbReference type="ARBA" id="ARBA00023002"/>
    </source>
</evidence>
<dbReference type="InterPro" id="IPR036291">
    <property type="entry name" value="NAD(P)-bd_dom_sf"/>
</dbReference>
<dbReference type="AlphaFoldDB" id="A0A559MIX0"/>
<keyword evidence="3 4" id="KW-0560">Oxidoreductase</keyword>
<comment type="function">
    <text evidence="4">Catalyzes the NADPH-dependent reduction of ketopantoate into pantoic acid.</text>
</comment>
<accession>A0A559MIX0</accession>
<dbReference type="InterPro" id="IPR051402">
    <property type="entry name" value="KPR-Related"/>
</dbReference>
<dbReference type="FunFam" id="1.10.1040.10:FF:000017">
    <property type="entry name" value="2-dehydropantoate 2-reductase"/>
    <property type="match status" value="1"/>
</dbReference>
<gene>
    <name evidence="7" type="primary">YDL144C_3</name>
    <name evidence="7" type="ORF">LAWI1_G006845</name>
</gene>
<dbReference type="PANTHER" id="PTHR21708:SF30">
    <property type="entry name" value="2-DEHYDROPANTOATE 2-REDUCTASE-RELATED"/>
    <property type="match status" value="1"/>
</dbReference>
<organism evidence="7 8">
    <name type="scientific">Lachnellula willkommii</name>
    <dbReference type="NCBI Taxonomy" id="215461"/>
    <lineage>
        <taxon>Eukaryota</taxon>
        <taxon>Fungi</taxon>
        <taxon>Dikarya</taxon>
        <taxon>Ascomycota</taxon>
        <taxon>Pezizomycotina</taxon>
        <taxon>Leotiomycetes</taxon>
        <taxon>Helotiales</taxon>
        <taxon>Lachnaceae</taxon>
        <taxon>Lachnellula</taxon>
    </lineage>
</organism>
<dbReference type="EC" id="1.1.1.169" evidence="4"/>
<dbReference type="Proteomes" id="UP000315522">
    <property type="component" value="Unassembled WGS sequence"/>
</dbReference>
<dbReference type="InterPro" id="IPR013752">
    <property type="entry name" value="KPA_reductase"/>
</dbReference>
<comment type="similarity">
    <text evidence="1 4">Belongs to the ketopantoate reductase family.</text>
</comment>
<comment type="catalytic activity">
    <reaction evidence="4">
        <text>(R)-pantoate + NADP(+) = 2-dehydropantoate + NADPH + H(+)</text>
        <dbReference type="Rhea" id="RHEA:16233"/>
        <dbReference type="ChEBI" id="CHEBI:11561"/>
        <dbReference type="ChEBI" id="CHEBI:15378"/>
        <dbReference type="ChEBI" id="CHEBI:15980"/>
        <dbReference type="ChEBI" id="CHEBI:57783"/>
        <dbReference type="ChEBI" id="CHEBI:58349"/>
        <dbReference type="EC" id="1.1.1.169"/>
    </reaction>
</comment>
<keyword evidence="2 4" id="KW-0521">NADP</keyword>
<name>A0A559MIX0_9HELO</name>
<comment type="caution">
    <text evidence="7">The sequence shown here is derived from an EMBL/GenBank/DDBJ whole genome shotgun (WGS) entry which is preliminary data.</text>
</comment>
<dbReference type="InterPro" id="IPR013332">
    <property type="entry name" value="KPR_N"/>
</dbReference>
<dbReference type="GO" id="GO:0005737">
    <property type="term" value="C:cytoplasm"/>
    <property type="evidence" value="ECO:0007669"/>
    <property type="project" value="TreeGrafter"/>
</dbReference>
<sequence length="324" mass="34898">MAHILVFGAGGIGAVYIYIFMKAGATVTAVCRSNYEAVKRDGFTIHSVRLGNVHCQPNVVRTIAEAASNCSEPWDFLVICNKSFPGSSPSISDVIRPAVGPSTGIVLLQNGIAIEEELAAAFPENPILSGVVYVPATQIRPGVIDCGTRSNNLLEIGTYPAPAPQSHKRAAEEIASLIREGGADAVVYDDVQPRRWSKLIVNASWNPITALSQCNIMDFRDSSPGAIDFVRAVMLEIVRVAQAVGIEGIDEASAETLLRSFLTRTDTKEPSMLQDVRKGQPFEIEAIVGNTVRVAKAHGVEVPLLDALYVLGKGLLEAQEKYRR</sequence>
<reference evidence="7 8" key="1">
    <citation type="submission" date="2018-05" db="EMBL/GenBank/DDBJ databases">
        <title>Genome sequencing and assembly of the regulated plant pathogen Lachnellula willkommii and related sister species for the development of diagnostic species identification markers.</title>
        <authorList>
            <person name="Giroux E."/>
            <person name="Bilodeau G."/>
        </authorList>
    </citation>
    <scope>NUCLEOTIDE SEQUENCE [LARGE SCALE GENOMIC DNA]</scope>
    <source>
        <strain evidence="7 8">CBS 172.35</strain>
    </source>
</reference>
<protein>
    <recommendedName>
        <fullName evidence="4">2-dehydropantoate 2-reductase</fullName>
        <ecNumber evidence="4">1.1.1.169</ecNumber>
    </recommendedName>
    <alternativeName>
        <fullName evidence="4">Ketopantoate reductase</fullName>
    </alternativeName>
</protein>
<proteinExistence type="inferred from homology"/>
<dbReference type="Gene3D" id="1.10.1040.10">
    <property type="entry name" value="N-(1-d-carboxylethyl)-l-norvaline Dehydrogenase, domain 2"/>
    <property type="match status" value="1"/>
</dbReference>
<evidence type="ECO:0000259" key="6">
    <source>
        <dbReference type="Pfam" id="PF08546"/>
    </source>
</evidence>
<keyword evidence="8" id="KW-1185">Reference proteome</keyword>
<dbReference type="SUPFAM" id="SSF48179">
    <property type="entry name" value="6-phosphogluconate dehydrogenase C-terminal domain-like"/>
    <property type="match status" value="1"/>
</dbReference>
<dbReference type="InterPro" id="IPR008927">
    <property type="entry name" value="6-PGluconate_DH-like_C_sf"/>
</dbReference>
<dbReference type="GO" id="GO:0008677">
    <property type="term" value="F:2-dehydropantoate 2-reductase activity"/>
    <property type="evidence" value="ECO:0007669"/>
    <property type="project" value="UniProtKB-EC"/>
</dbReference>
<evidence type="ECO:0000313" key="7">
    <source>
        <dbReference type="EMBL" id="TVY92907.1"/>
    </source>
</evidence>
<feature type="domain" description="Ketopantoate reductase N-terminal" evidence="5">
    <location>
        <begin position="4"/>
        <end position="146"/>
    </location>
</feature>
<dbReference type="InterPro" id="IPR013328">
    <property type="entry name" value="6PGD_dom2"/>
</dbReference>
<feature type="domain" description="Ketopantoate reductase C-terminal" evidence="6">
    <location>
        <begin position="190"/>
        <end position="313"/>
    </location>
</feature>
<dbReference type="EMBL" id="QGML01000223">
    <property type="protein sequence ID" value="TVY92907.1"/>
    <property type="molecule type" value="Genomic_DNA"/>
</dbReference>
<evidence type="ECO:0000256" key="2">
    <source>
        <dbReference type="ARBA" id="ARBA00022857"/>
    </source>
</evidence>
<dbReference type="PANTHER" id="PTHR21708">
    <property type="entry name" value="PROBABLE 2-DEHYDROPANTOATE 2-REDUCTASE"/>
    <property type="match status" value="1"/>
</dbReference>
<dbReference type="InterPro" id="IPR003710">
    <property type="entry name" value="ApbA"/>
</dbReference>
<dbReference type="SUPFAM" id="SSF51735">
    <property type="entry name" value="NAD(P)-binding Rossmann-fold domains"/>
    <property type="match status" value="1"/>
</dbReference>
<dbReference type="Gene3D" id="3.40.50.720">
    <property type="entry name" value="NAD(P)-binding Rossmann-like Domain"/>
    <property type="match status" value="1"/>
</dbReference>
<dbReference type="GO" id="GO:0015940">
    <property type="term" value="P:pantothenate biosynthetic process"/>
    <property type="evidence" value="ECO:0007669"/>
    <property type="project" value="InterPro"/>
</dbReference>